<dbReference type="InterPro" id="IPR019270">
    <property type="entry name" value="DUF2283"/>
</dbReference>
<evidence type="ECO:0000313" key="1">
    <source>
        <dbReference type="EMBL" id="AMM41171.1"/>
    </source>
</evidence>
<name>A0A7C1ZMA2_DESA2</name>
<reference evidence="2" key="2">
    <citation type="journal article" date="2020" name="mSystems">
        <title>Genome- and Community-Level Interaction Insights into Carbon Utilization and Element Cycling Functions of Hydrothermarchaeota in Hydrothermal Sediment.</title>
        <authorList>
            <person name="Zhou Z."/>
            <person name="Liu Y."/>
            <person name="Xu W."/>
            <person name="Pan J."/>
            <person name="Luo Z.H."/>
            <person name="Li M."/>
        </authorList>
    </citation>
    <scope>NUCLEOTIDE SEQUENCE [LARGE SCALE GENOMIC DNA]</scope>
    <source>
        <strain evidence="2">HyVt-389</strain>
    </source>
</reference>
<dbReference type="EMBL" id="CP013015">
    <property type="protein sequence ID" value="AMM41171.1"/>
    <property type="molecule type" value="Genomic_DNA"/>
</dbReference>
<dbReference type="KEGG" id="daw:HS1_001368"/>
<dbReference type="Pfam" id="PF10049">
    <property type="entry name" value="DUF2283"/>
    <property type="match status" value="1"/>
</dbReference>
<accession>A0A7C1ZMA2</accession>
<organism evidence="2">
    <name type="scientific">Desulfofervidus auxilii</name>
    <dbReference type="NCBI Taxonomy" id="1621989"/>
    <lineage>
        <taxon>Bacteria</taxon>
        <taxon>Pseudomonadati</taxon>
        <taxon>Thermodesulfobacteriota</taxon>
        <taxon>Candidatus Desulfofervidia</taxon>
        <taxon>Candidatus Desulfofervidales</taxon>
        <taxon>Candidatus Desulfofervidaceae</taxon>
        <taxon>Candidatus Desulfofervidus</taxon>
    </lineage>
</organism>
<sequence>MKVYYDDEVDALYLKLGDESPEGVIEITEGVNIDTTSEDKIVGIEILNASKKIDLTSLLSYSFEFEKKILNQKQKIA</sequence>
<dbReference type="RefSeq" id="WP_066062777.1">
    <property type="nucleotide sequence ID" value="NZ_CP013015.1"/>
</dbReference>
<dbReference type="PANTHER" id="PTHR37029">
    <property type="entry name" value="SSR1768 PROTEIN"/>
    <property type="match status" value="1"/>
</dbReference>
<dbReference type="PANTHER" id="PTHR37029:SF1">
    <property type="entry name" value="SSR1768 PROTEIN"/>
    <property type="match status" value="1"/>
</dbReference>
<protein>
    <submittedName>
        <fullName evidence="2">DUF2283 domain-containing protein</fullName>
    </submittedName>
</protein>
<proteinExistence type="predicted"/>
<evidence type="ECO:0000313" key="2">
    <source>
        <dbReference type="EMBL" id="HEC67249.1"/>
    </source>
</evidence>
<gene>
    <name evidence="2" type="ORF">ENI35_00280</name>
    <name evidence="1" type="ORF">HS1_001368</name>
</gene>
<keyword evidence="3" id="KW-1185">Reference proteome</keyword>
<dbReference type="EMBL" id="DRIH01000009">
    <property type="protein sequence ID" value="HEC67249.1"/>
    <property type="molecule type" value="Genomic_DNA"/>
</dbReference>
<dbReference type="AlphaFoldDB" id="A0A7C1ZMA2"/>
<dbReference type="Proteomes" id="UP000070560">
    <property type="component" value="Chromosome"/>
</dbReference>
<reference evidence="1 3" key="1">
    <citation type="submission" date="2015-10" db="EMBL/GenBank/DDBJ databases">
        <title>Candidatus Desulfofervidus auxilii, a hydrogenotrophic sulfate-reducing bacterium involved in the thermophilic anaerobic oxidation of methane.</title>
        <authorList>
            <person name="Krukenberg V."/>
            <person name="Richter M."/>
            <person name="Wegener G."/>
        </authorList>
    </citation>
    <scope>NUCLEOTIDE SEQUENCE [LARGE SCALE GENOMIC DNA]</scope>
    <source>
        <strain evidence="1 3">HS1</strain>
    </source>
</reference>
<evidence type="ECO:0000313" key="3">
    <source>
        <dbReference type="Proteomes" id="UP000070560"/>
    </source>
</evidence>
<dbReference type="OrthoDB" id="9799670at2"/>
<dbReference type="Proteomes" id="UP000885738">
    <property type="component" value="Unassembled WGS sequence"/>
</dbReference>